<comment type="caution">
    <text evidence="1">The sequence shown here is derived from an EMBL/GenBank/DDBJ whole genome shotgun (WGS) entry which is preliminary data.</text>
</comment>
<dbReference type="Gene3D" id="3.80.10.10">
    <property type="entry name" value="Ribonuclease Inhibitor"/>
    <property type="match status" value="1"/>
</dbReference>
<evidence type="ECO:0000313" key="1">
    <source>
        <dbReference type="EMBL" id="PPQ99692.1"/>
    </source>
</evidence>
<protein>
    <recommendedName>
        <fullName evidence="3">F-box domain-containing protein</fullName>
    </recommendedName>
</protein>
<dbReference type="OrthoDB" id="3045590at2759"/>
<accession>A0A409Y998</accession>
<gene>
    <name evidence="1" type="ORF">CVT26_009148</name>
</gene>
<reference evidence="1 2" key="1">
    <citation type="journal article" date="2018" name="Evol. Lett.">
        <title>Horizontal gene cluster transfer increased hallucinogenic mushroom diversity.</title>
        <authorList>
            <person name="Reynolds H.T."/>
            <person name="Vijayakumar V."/>
            <person name="Gluck-Thaler E."/>
            <person name="Korotkin H.B."/>
            <person name="Matheny P.B."/>
            <person name="Slot J.C."/>
        </authorList>
    </citation>
    <scope>NUCLEOTIDE SEQUENCE [LARGE SCALE GENOMIC DNA]</scope>
    <source>
        <strain evidence="1 2">SRW20</strain>
    </source>
</reference>
<dbReference type="Proteomes" id="UP000284706">
    <property type="component" value="Unassembled WGS sequence"/>
</dbReference>
<dbReference type="AlphaFoldDB" id="A0A409Y998"/>
<keyword evidence="2" id="KW-1185">Reference proteome</keyword>
<evidence type="ECO:0008006" key="3">
    <source>
        <dbReference type="Google" id="ProtNLM"/>
    </source>
</evidence>
<organism evidence="1 2">
    <name type="scientific">Gymnopilus dilepis</name>
    <dbReference type="NCBI Taxonomy" id="231916"/>
    <lineage>
        <taxon>Eukaryota</taxon>
        <taxon>Fungi</taxon>
        <taxon>Dikarya</taxon>
        <taxon>Basidiomycota</taxon>
        <taxon>Agaricomycotina</taxon>
        <taxon>Agaricomycetes</taxon>
        <taxon>Agaricomycetidae</taxon>
        <taxon>Agaricales</taxon>
        <taxon>Agaricineae</taxon>
        <taxon>Hymenogastraceae</taxon>
        <taxon>Gymnopilus</taxon>
    </lineage>
</organism>
<dbReference type="InParanoid" id="A0A409Y998"/>
<sequence>MSQSILKLNHDVLWLILLDITEFRELSPCWPHQKGPSPLKNLLHVSQVCASWRAFTLASSMLWGRVIDINMLYRLAETGRAEILQRTSGSNLHAQAVVCRDGGLQAFSKTLLMNEWRRVQSLDLMFTIGLKSHQEFEDWLIFQTPAPKLKHLYLDCTPPSRHTFANTFELFSNHAPELRSFSCSSLRISTGASWFSDLRDLRFTSSFTALELLSILQQMPSLENLQVYADTSDGDVHSVGVTHLPLVMLPRLKHIAFHTIYRRDSVPKYLDVLAHIVPPDGCVLFLPNLHIEPVQSDLKAAYNILRSYFRAFLRRLTGPLNMTMNAERNSFQLFSGNFGFDLSCSRGFPNPALFLEALSSSEPGESNKLSILTDAMSTGSGPIQIISSLPSFNPTDPDSLKWSIENIPLHVSVQAHSRRSCVSRQTY</sequence>
<name>A0A409Y998_9AGAR</name>
<dbReference type="InterPro" id="IPR032675">
    <property type="entry name" value="LRR_dom_sf"/>
</dbReference>
<proteinExistence type="predicted"/>
<dbReference type="EMBL" id="NHYE01001048">
    <property type="protein sequence ID" value="PPQ99692.1"/>
    <property type="molecule type" value="Genomic_DNA"/>
</dbReference>
<dbReference type="SUPFAM" id="SSF52047">
    <property type="entry name" value="RNI-like"/>
    <property type="match status" value="1"/>
</dbReference>
<evidence type="ECO:0000313" key="2">
    <source>
        <dbReference type="Proteomes" id="UP000284706"/>
    </source>
</evidence>